<feature type="transmembrane region" description="Helical" evidence="7">
    <location>
        <begin position="211"/>
        <end position="233"/>
    </location>
</feature>
<organism evidence="8 9">
    <name type="scientific">Roseivirga thermotolerans</name>
    <dbReference type="NCBI Taxonomy" id="1758176"/>
    <lineage>
        <taxon>Bacteria</taxon>
        <taxon>Pseudomonadati</taxon>
        <taxon>Bacteroidota</taxon>
        <taxon>Cytophagia</taxon>
        <taxon>Cytophagales</taxon>
        <taxon>Roseivirgaceae</taxon>
        <taxon>Roseivirga</taxon>
    </lineage>
</organism>
<dbReference type="EMBL" id="BNAG01000002">
    <property type="protein sequence ID" value="GHE61991.1"/>
    <property type="molecule type" value="Genomic_DNA"/>
</dbReference>
<comment type="subcellular location">
    <subcellularLocation>
        <location evidence="1">Cell membrane</location>
        <topology evidence="1">Multi-pass membrane protein</topology>
    </subcellularLocation>
</comment>
<evidence type="ECO:0000256" key="7">
    <source>
        <dbReference type="SAM" id="Phobius"/>
    </source>
</evidence>
<evidence type="ECO:0000313" key="8">
    <source>
        <dbReference type="EMBL" id="GHE61991.1"/>
    </source>
</evidence>
<evidence type="ECO:0000256" key="5">
    <source>
        <dbReference type="ARBA" id="ARBA00022989"/>
    </source>
</evidence>
<reference evidence="9" key="1">
    <citation type="journal article" date="2019" name="Int. J. Syst. Evol. Microbiol.">
        <title>The Global Catalogue of Microorganisms (GCM) 10K type strain sequencing project: providing services to taxonomists for standard genome sequencing and annotation.</title>
        <authorList>
            <consortium name="The Broad Institute Genomics Platform"/>
            <consortium name="The Broad Institute Genome Sequencing Center for Infectious Disease"/>
            <person name="Wu L."/>
            <person name="Ma J."/>
        </authorList>
    </citation>
    <scope>NUCLEOTIDE SEQUENCE [LARGE SCALE GENOMIC DNA]</scope>
    <source>
        <strain evidence="9">CGMCC 1.15111</strain>
    </source>
</reference>
<evidence type="ECO:0000256" key="1">
    <source>
        <dbReference type="ARBA" id="ARBA00004651"/>
    </source>
</evidence>
<dbReference type="Proteomes" id="UP000658258">
    <property type="component" value="Unassembled WGS sequence"/>
</dbReference>
<name>A0ABQ3I7J8_9BACT</name>
<feature type="transmembrane region" description="Helical" evidence="7">
    <location>
        <begin position="342"/>
        <end position="360"/>
    </location>
</feature>
<feature type="transmembrane region" description="Helical" evidence="7">
    <location>
        <begin position="253"/>
        <end position="280"/>
    </location>
</feature>
<sequence length="365" mass="40178">MYLHWTFTPYAIYCIPALMFAIAFYNRKRSFSLESTLFPWQKATPKGKLGVLIDGICLYALVAGMAASLGAGILTLSGGIHNLTGYQSPWLLLFIALLIVGCFTLSAISGLMKGIRVLSDINARIFLILALFLLFFGPTKSILSQWGQALVIYFKSLPEMTVVSVLYPNDDWPKSWTTFNWANWMAWAPITALFLGRLAKGYTIRQFMLFNWVLPSIFGMLWMSIFSGIALHFQLSKKADLLGLLTSLGPESVIYGIFDALPWSDLLALIFLFTAFLSYVTAADSNTEAMGGISSTGISPQAPSAPVFIKIVWGTTIGLVAYIMVSMAGIEGIKMLSNLGGLPALFLLLAITLGCIFWLLKHKKK</sequence>
<evidence type="ECO:0008006" key="10">
    <source>
        <dbReference type="Google" id="ProtNLM"/>
    </source>
</evidence>
<gene>
    <name evidence="8" type="ORF">GCM10011340_16410</name>
</gene>
<keyword evidence="6 7" id="KW-0472">Membrane</keyword>
<keyword evidence="2" id="KW-0813">Transport</keyword>
<dbReference type="Pfam" id="PF02028">
    <property type="entry name" value="BCCT"/>
    <property type="match status" value="1"/>
</dbReference>
<dbReference type="PANTHER" id="PTHR30047:SF11">
    <property type="entry name" value="L-CARNITINE_GAMMA-BUTYROBETAINE ANTIPORTER"/>
    <property type="match status" value="1"/>
</dbReference>
<keyword evidence="3" id="KW-1003">Cell membrane</keyword>
<feature type="transmembrane region" description="Helical" evidence="7">
    <location>
        <begin position="123"/>
        <end position="143"/>
    </location>
</feature>
<evidence type="ECO:0000256" key="3">
    <source>
        <dbReference type="ARBA" id="ARBA00022475"/>
    </source>
</evidence>
<keyword evidence="5 7" id="KW-1133">Transmembrane helix</keyword>
<evidence type="ECO:0000256" key="2">
    <source>
        <dbReference type="ARBA" id="ARBA00022448"/>
    </source>
</evidence>
<comment type="caution">
    <text evidence="8">The sequence shown here is derived from an EMBL/GenBank/DDBJ whole genome shotgun (WGS) entry which is preliminary data.</text>
</comment>
<feature type="transmembrane region" description="Helical" evidence="7">
    <location>
        <begin position="6"/>
        <end position="25"/>
    </location>
</feature>
<feature type="transmembrane region" description="Helical" evidence="7">
    <location>
        <begin position="90"/>
        <end position="111"/>
    </location>
</feature>
<keyword evidence="9" id="KW-1185">Reference proteome</keyword>
<protein>
    <recommendedName>
        <fullName evidence="10">BCCT transporter</fullName>
    </recommendedName>
</protein>
<feature type="transmembrane region" description="Helical" evidence="7">
    <location>
        <begin position="181"/>
        <end position="199"/>
    </location>
</feature>
<feature type="transmembrane region" description="Helical" evidence="7">
    <location>
        <begin position="56"/>
        <end position="78"/>
    </location>
</feature>
<evidence type="ECO:0000256" key="6">
    <source>
        <dbReference type="ARBA" id="ARBA00023136"/>
    </source>
</evidence>
<proteinExistence type="predicted"/>
<accession>A0ABQ3I7J8</accession>
<keyword evidence="4 7" id="KW-0812">Transmembrane</keyword>
<dbReference type="PANTHER" id="PTHR30047">
    <property type="entry name" value="HIGH-AFFINITY CHOLINE TRANSPORT PROTEIN-RELATED"/>
    <property type="match status" value="1"/>
</dbReference>
<feature type="transmembrane region" description="Helical" evidence="7">
    <location>
        <begin position="307"/>
        <end position="330"/>
    </location>
</feature>
<dbReference type="InterPro" id="IPR000060">
    <property type="entry name" value="BCCT_transptr"/>
</dbReference>
<evidence type="ECO:0000256" key="4">
    <source>
        <dbReference type="ARBA" id="ARBA00022692"/>
    </source>
</evidence>
<evidence type="ECO:0000313" key="9">
    <source>
        <dbReference type="Proteomes" id="UP000658258"/>
    </source>
</evidence>